<dbReference type="InterPro" id="IPR002197">
    <property type="entry name" value="HTH_Fis"/>
</dbReference>
<evidence type="ECO:0000313" key="8">
    <source>
        <dbReference type="EMBL" id="PPB49517.1"/>
    </source>
</evidence>
<keyword evidence="9" id="KW-1185">Reference proteome</keyword>
<feature type="region of interest" description="Disordered" evidence="6">
    <location>
        <begin position="1"/>
        <end position="20"/>
    </location>
</feature>
<dbReference type="SUPFAM" id="SSF46689">
    <property type="entry name" value="Homeodomain-like"/>
    <property type="match status" value="1"/>
</dbReference>
<feature type="domain" description="Sigma-54 factor interaction" evidence="7">
    <location>
        <begin position="371"/>
        <end position="430"/>
    </location>
</feature>
<evidence type="ECO:0000256" key="4">
    <source>
        <dbReference type="ARBA" id="ARBA00023125"/>
    </source>
</evidence>
<dbReference type="OrthoDB" id="5496274at2"/>
<proteinExistence type="predicted"/>
<dbReference type="Gene3D" id="1.10.10.60">
    <property type="entry name" value="Homeodomain-like"/>
    <property type="match status" value="1"/>
</dbReference>
<protein>
    <submittedName>
        <fullName evidence="8">Fis family transcriptional regulator</fullName>
    </submittedName>
</protein>
<dbReference type="Pfam" id="PF02954">
    <property type="entry name" value="HTH_8"/>
    <property type="match status" value="1"/>
</dbReference>
<keyword evidence="3" id="KW-0805">Transcription regulation</keyword>
<dbReference type="InterPro" id="IPR029016">
    <property type="entry name" value="GAF-like_dom_sf"/>
</dbReference>
<evidence type="ECO:0000256" key="1">
    <source>
        <dbReference type="ARBA" id="ARBA00022741"/>
    </source>
</evidence>
<keyword evidence="4" id="KW-0238">DNA-binding</keyword>
<gene>
    <name evidence="8" type="ORF">C4K88_07440</name>
</gene>
<dbReference type="Pfam" id="PF25601">
    <property type="entry name" value="AAA_lid_14"/>
    <property type="match status" value="1"/>
</dbReference>
<dbReference type="InterPro" id="IPR058031">
    <property type="entry name" value="AAA_lid_NorR"/>
</dbReference>
<dbReference type="InterPro" id="IPR003018">
    <property type="entry name" value="GAF"/>
</dbReference>
<dbReference type="AlphaFoldDB" id="A0A2S5IYA4"/>
<dbReference type="PANTHER" id="PTHR32071:SF117">
    <property type="entry name" value="PTS-DEPENDENT DIHYDROXYACETONE KINASE OPERON REGULATORY PROTEIN-RELATED"/>
    <property type="match status" value="1"/>
</dbReference>
<dbReference type="GO" id="GO:0043565">
    <property type="term" value="F:sequence-specific DNA binding"/>
    <property type="evidence" value="ECO:0007669"/>
    <property type="project" value="InterPro"/>
</dbReference>
<organism evidence="8 9">
    <name type="scientific">Arthrobacter pityocampae</name>
    <dbReference type="NCBI Taxonomy" id="547334"/>
    <lineage>
        <taxon>Bacteria</taxon>
        <taxon>Bacillati</taxon>
        <taxon>Actinomycetota</taxon>
        <taxon>Actinomycetes</taxon>
        <taxon>Micrococcales</taxon>
        <taxon>Micrococcaceae</taxon>
        <taxon>Arthrobacter</taxon>
    </lineage>
</organism>
<accession>A0A2S5IYA4</accession>
<evidence type="ECO:0000259" key="7">
    <source>
        <dbReference type="PROSITE" id="PS50045"/>
    </source>
</evidence>
<dbReference type="Gene3D" id="3.30.450.40">
    <property type="match status" value="1"/>
</dbReference>
<evidence type="ECO:0000313" key="9">
    <source>
        <dbReference type="Proteomes" id="UP000239297"/>
    </source>
</evidence>
<dbReference type="RefSeq" id="WP_104121006.1">
    <property type="nucleotide sequence ID" value="NZ_PRKW01000003.1"/>
</dbReference>
<evidence type="ECO:0000256" key="3">
    <source>
        <dbReference type="ARBA" id="ARBA00023015"/>
    </source>
</evidence>
<dbReference type="GO" id="GO:0006355">
    <property type="term" value="P:regulation of DNA-templated transcription"/>
    <property type="evidence" value="ECO:0007669"/>
    <property type="project" value="InterPro"/>
</dbReference>
<dbReference type="Pfam" id="PF01590">
    <property type="entry name" value="GAF"/>
    <property type="match status" value="1"/>
</dbReference>
<dbReference type="GO" id="GO:0005524">
    <property type="term" value="F:ATP binding"/>
    <property type="evidence" value="ECO:0007669"/>
    <property type="project" value="UniProtKB-KW"/>
</dbReference>
<dbReference type="PROSITE" id="PS50045">
    <property type="entry name" value="SIGMA54_INTERACT_4"/>
    <property type="match status" value="1"/>
</dbReference>
<dbReference type="InterPro" id="IPR027417">
    <property type="entry name" value="P-loop_NTPase"/>
</dbReference>
<dbReference type="InterPro" id="IPR002078">
    <property type="entry name" value="Sigma_54_int"/>
</dbReference>
<dbReference type="EMBL" id="PRKW01000003">
    <property type="protein sequence ID" value="PPB49517.1"/>
    <property type="molecule type" value="Genomic_DNA"/>
</dbReference>
<comment type="caution">
    <text evidence="8">The sequence shown here is derived from an EMBL/GenBank/DDBJ whole genome shotgun (WGS) entry which is preliminary data.</text>
</comment>
<dbReference type="InterPro" id="IPR009057">
    <property type="entry name" value="Homeodomain-like_sf"/>
</dbReference>
<dbReference type="Gene3D" id="1.10.8.60">
    <property type="match status" value="1"/>
</dbReference>
<keyword evidence="2" id="KW-0067">ATP-binding</keyword>
<keyword evidence="1" id="KW-0547">Nucleotide-binding</keyword>
<dbReference type="PANTHER" id="PTHR32071">
    <property type="entry name" value="TRANSCRIPTIONAL REGULATORY PROTEIN"/>
    <property type="match status" value="1"/>
</dbReference>
<dbReference type="Proteomes" id="UP000239297">
    <property type="component" value="Unassembled WGS sequence"/>
</dbReference>
<name>A0A2S5IYA4_9MICC</name>
<dbReference type="SUPFAM" id="SSF52540">
    <property type="entry name" value="P-loop containing nucleoside triphosphate hydrolases"/>
    <property type="match status" value="1"/>
</dbReference>
<sequence>MAPNQKGVHFPPGTDPDTGPLLVAAKRLSASWRRSEEYGVSAEEVDPSWSGAAPTDSLFFECGHEVLTALRSTLADEPVSLMLSDADGLLLLRLSGDPSLLRALDRVHLAPGFTYSERDAGTNGMGLALADRSPALVRAEEHYSASLRTYTCAAAPVFDPVSGTLEGCVNITTWSEASPDLLLALAQSAAGNATALMLGRAHGRRQRQGPRGGVFRLRRERLEPAVGTLRALSSPWTDALDQTTHALAAGRLVAAVGEHGAGRATLLAQAFRTYRPGVRILSAAAPAPDDVDAWLSLWTPELAKADTAVIVENIDRLPAWAAQELKGHAVRALRALPASGSGTAPALAWAVTAADLDAVPRPLAAAIDTVITVPPLRDRGDDVLHLARLAAFQTRLREIDFTPAADRALLAHDWPGNVDELFTVVHDAAVRAERIDIRHLPAYVLGRHSLHLSRIEAIERDEIVRSLAQPGTTVTAAAAELGISRATIYRRIAHLGITRPR</sequence>
<keyword evidence="5" id="KW-0804">Transcription</keyword>
<evidence type="ECO:0000256" key="6">
    <source>
        <dbReference type="SAM" id="MobiDB-lite"/>
    </source>
</evidence>
<evidence type="ECO:0000256" key="5">
    <source>
        <dbReference type="ARBA" id="ARBA00023163"/>
    </source>
</evidence>
<evidence type="ECO:0000256" key="2">
    <source>
        <dbReference type="ARBA" id="ARBA00022840"/>
    </source>
</evidence>
<reference evidence="8 9" key="1">
    <citation type="journal article" date="2014" name="Int. J. Syst. Evol. Microbiol.">
        <title>Arthrobacter pityocampae sp. nov., isolated from Thaumetopoea pityocampa (Lep., Thaumetopoeidae).</title>
        <authorList>
            <person name="Ince I.A."/>
            <person name="Demirbag Z."/>
            <person name="Kati H."/>
        </authorList>
    </citation>
    <scope>NUCLEOTIDE SEQUENCE [LARGE SCALE GENOMIC DNA]</scope>
    <source>
        <strain evidence="8 9">Tp2</strain>
    </source>
</reference>